<keyword evidence="4" id="KW-0804">Transcription</keyword>
<dbReference type="Pfam" id="PF03466">
    <property type="entry name" value="LysR_substrate"/>
    <property type="match status" value="1"/>
</dbReference>
<evidence type="ECO:0000256" key="3">
    <source>
        <dbReference type="ARBA" id="ARBA00023125"/>
    </source>
</evidence>
<dbReference type="Gene3D" id="1.10.10.10">
    <property type="entry name" value="Winged helix-like DNA-binding domain superfamily/Winged helix DNA-binding domain"/>
    <property type="match status" value="1"/>
</dbReference>
<evidence type="ECO:0000259" key="5">
    <source>
        <dbReference type="PROSITE" id="PS50931"/>
    </source>
</evidence>
<dbReference type="GO" id="GO:0043565">
    <property type="term" value="F:sequence-specific DNA binding"/>
    <property type="evidence" value="ECO:0007669"/>
    <property type="project" value="TreeGrafter"/>
</dbReference>
<evidence type="ECO:0000256" key="2">
    <source>
        <dbReference type="ARBA" id="ARBA00023015"/>
    </source>
</evidence>
<name>A0A5B9EFZ3_9BACT</name>
<sequence length="315" mass="34650">MFPIVDNHWIRTHDQGMADLNYMRWFTVIVEEGSFTRAASRLGLTKSAVSKGIAELETHLGTRLLQRTTRRVTPTAAGRALYENVSEAIQKLELAELDVSGRSRKAGGLLRVAAPVTFTRAFLHAVIPQFLSTYPDVQLQLIPISGQYDPVQVDADLLIQTGPLADSSAGFAKLGSVPQGIFASKEFRARHGRFERPEELEGLVSAGISGKPGPTVWELTRNKERVWVKVLARLIVPDPVLHLAFASAGLGVVIAPAFLANELTGRGKLVALLPDWSPPEVPLFGLYPERTRPSVNVSLFLEVVRRHLKELRLQG</sequence>
<dbReference type="Pfam" id="PF00126">
    <property type="entry name" value="HTH_1"/>
    <property type="match status" value="1"/>
</dbReference>
<dbReference type="PANTHER" id="PTHR30537:SF5">
    <property type="entry name" value="HTH-TYPE TRANSCRIPTIONAL ACTIVATOR TTDR-RELATED"/>
    <property type="match status" value="1"/>
</dbReference>
<evidence type="ECO:0000256" key="4">
    <source>
        <dbReference type="ARBA" id="ARBA00023163"/>
    </source>
</evidence>
<dbReference type="SUPFAM" id="SSF46785">
    <property type="entry name" value="Winged helix' DNA-binding domain"/>
    <property type="match status" value="1"/>
</dbReference>
<gene>
    <name evidence="6" type="ORF">FTW19_23615</name>
</gene>
<dbReference type="GO" id="GO:0003700">
    <property type="term" value="F:DNA-binding transcription factor activity"/>
    <property type="evidence" value="ECO:0007669"/>
    <property type="project" value="InterPro"/>
</dbReference>
<evidence type="ECO:0000313" key="6">
    <source>
        <dbReference type="EMBL" id="QEE30719.1"/>
    </source>
</evidence>
<dbReference type="FunFam" id="1.10.10.10:FF:000001">
    <property type="entry name" value="LysR family transcriptional regulator"/>
    <property type="match status" value="1"/>
</dbReference>
<dbReference type="InterPro" id="IPR000847">
    <property type="entry name" value="LysR_HTH_N"/>
</dbReference>
<dbReference type="SUPFAM" id="SSF53850">
    <property type="entry name" value="Periplasmic binding protein-like II"/>
    <property type="match status" value="1"/>
</dbReference>
<dbReference type="PROSITE" id="PS50931">
    <property type="entry name" value="HTH_LYSR"/>
    <property type="match status" value="1"/>
</dbReference>
<dbReference type="PANTHER" id="PTHR30537">
    <property type="entry name" value="HTH-TYPE TRANSCRIPTIONAL REGULATOR"/>
    <property type="match status" value="1"/>
</dbReference>
<proteinExistence type="inferred from homology"/>
<evidence type="ECO:0000313" key="7">
    <source>
        <dbReference type="Proteomes" id="UP000321820"/>
    </source>
</evidence>
<comment type="similarity">
    <text evidence="1">Belongs to the LysR transcriptional regulatory family.</text>
</comment>
<dbReference type="CDD" id="cd08422">
    <property type="entry name" value="PBP2_CrgA_like"/>
    <property type="match status" value="1"/>
</dbReference>
<organism evidence="6 7">
    <name type="scientific">Terriglobus albidus</name>
    <dbReference type="NCBI Taxonomy" id="1592106"/>
    <lineage>
        <taxon>Bacteria</taxon>
        <taxon>Pseudomonadati</taxon>
        <taxon>Acidobacteriota</taxon>
        <taxon>Terriglobia</taxon>
        <taxon>Terriglobales</taxon>
        <taxon>Acidobacteriaceae</taxon>
        <taxon>Terriglobus</taxon>
    </lineage>
</organism>
<dbReference type="Proteomes" id="UP000321820">
    <property type="component" value="Chromosome"/>
</dbReference>
<dbReference type="PRINTS" id="PR00039">
    <property type="entry name" value="HTHLYSR"/>
</dbReference>
<dbReference type="InterPro" id="IPR036388">
    <property type="entry name" value="WH-like_DNA-bd_sf"/>
</dbReference>
<keyword evidence="2" id="KW-0805">Transcription regulation</keyword>
<protein>
    <submittedName>
        <fullName evidence="6">LysR family transcriptional regulator</fullName>
    </submittedName>
</protein>
<dbReference type="EMBL" id="CP042806">
    <property type="protein sequence ID" value="QEE30719.1"/>
    <property type="molecule type" value="Genomic_DNA"/>
</dbReference>
<dbReference type="RefSeq" id="WP_147650016.1">
    <property type="nucleotide sequence ID" value="NZ_CP042806.1"/>
</dbReference>
<accession>A0A5B9EFZ3</accession>
<dbReference type="GO" id="GO:0006351">
    <property type="term" value="P:DNA-templated transcription"/>
    <property type="evidence" value="ECO:0007669"/>
    <property type="project" value="TreeGrafter"/>
</dbReference>
<keyword evidence="3" id="KW-0238">DNA-binding</keyword>
<reference evidence="6 7" key="1">
    <citation type="submission" date="2019-08" db="EMBL/GenBank/DDBJ databases">
        <title>Complete genome sequence of Terriglobus albidus strain ORNL.</title>
        <authorList>
            <person name="Podar M."/>
        </authorList>
    </citation>
    <scope>NUCLEOTIDE SEQUENCE [LARGE SCALE GENOMIC DNA]</scope>
    <source>
        <strain evidence="6 7">ORNL</strain>
    </source>
</reference>
<evidence type="ECO:0000256" key="1">
    <source>
        <dbReference type="ARBA" id="ARBA00009437"/>
    </source>
</evidence>
<dbReference type="Gene3D" id="3.40.190.290">
    <property type="match status" value="1"/>
</dbReference>
<dbReference type="OrthoDB" id="9803735at2"/>
<keyword evidence="7" id="KW-1185">Reference proteome</keyword>
<feature type="domain" description="HTH lysR-type" evidence="5">
    <location>
        <begin position="19"/>
        <end position="75"/>
    </location>
</feature>
<dbReference type="AlphaFoldDB" id="A0A5B9EFZ3"/>
<dbReference type="KEGG" id="talb:FTW19_23615"/>
<dbReference type="InterPro" id="IPR036390">
    <property type="entry name" value="WH_DNA-bd_sf"/>
</dbReference>
<dbReference type="InterPro" id="IPR058163">
    <property type="entry name" value="LysR-type_TF_proteobact-type"/>
</dbReference>
<dbReference type="InterPro" id="IPR005119">
    <property type="entry name" value="LysR_subst-bd"/>
</dbReference>